<keyword evidence="2" id="KW-1185">Reference proteome</keyword>
<organism evidence="1 2">
    <name type="scientific">Flavobacterium cupreum</name>
    <dbReference type="NCBI Taxonomy" id="2133766"/>
    <lineage>
        <taxon>Bacteria</taxon>
        <taxon>Pseudomonadati</taxon>
        <taxon>Bacteroidota</taxon>
        <taxon>Flavobacteriia</taxon>
        <taxon>Flavobacteriales</taxon>
        <taxon>Flavobacteriaceae</taxon>
        <taxon>Flavobacterium</taxon>
    </lineage>
</organism>
<dbReference type="Proteomes" id="UP000288102">
    <property type="component" value="Unassembled WGS sequence"/>
</dbReference>
<gene>
    <name evidence="1" type="ORF">D0817_04290</name>
</gene>
<proteinExistence type="predicted"/>
<accession>A0A434AC11</accession>
<sequence>MRKYAYLLLLALLLNGCDDGDITVETVDFKDVTADACNLTTNELIYKLKSQESLLLQLAPGTLLNEPTPVGDPREFSINNDGNFRLVYRSYDGVVAKTNICSLIPPTTPNIINEWYAKSGIIEITTTAQKTTNETTGAITITGYTHNIIIKNLTYSIASLDVTQPQVIFGDFKTTIAETDKLNLTFTKQVKQCASAGQVYTYNDNSAMTIDNIDPTLIQNVVTPVNAPRTGLIGPDVNKLLFKVYTGSALNDSYFCTATPPTTAVLKETWAGVAGVANTSGIIEVTTTTDVANTFKHTIRLRNTTLQKTTNTVNLGTSYVLGDIYTTTN</sequence>
<dbReference type="EMBL" id="QWDM01000002">
    <property type="protein sequence ID" value="RUT71911.1"/>
    <property type="molecule type" value="Genomic_DNA"/>
</dbReference>
<comment type="caution">
    <text evidence="1">The sequence shown here is derived from an EMBL/GenBank/DDBJ whole genome shotgun (WGS) entry which is preliminary data.</text>
</comment>
<reference evidence="2" key="1">
    <citation type="journal article" date="2019" name="Syst. Appl. Microbiol.">
        <title>Flavobacterium circumlabens sp. nov. and Flavobacterium cupreum sp. nov., two psychrotrophic species isolated from Antarctic environmental samples.</title>
        <authorList>
            <person name="Kralova S."/>
            <person name="Busse H.-J."/>
            <person name="Svec P."/>
            <person name="Maslanova I."/>
            <person name="Stankova E."/>
            <person name="Bartak M."/>
            <person name="Sedlacek I."/>
        </authorList>
    </citation>
    <scope>NUCLEOTIDE SEQUENCE [LARGE SCALE GENOMIC DNA]</scope>
    <source>
        <strain evidence="2">CCM 8825</strain>
    </source>
</reference>
<evidence type="ECO:0000313" key="1">
    <source>
        <dbReference type="EMBL" id="RUT71911.1"/>
    </source>
</evidence>
<evidence type="ECO:0000313" key="2">
    <source>
        <dbReference type="Proteomes" id="UP000288102"/>
    </source>
</evidence>
<dbReference type="AlphaFoldDB" id="A0A434AC11"/>
<name>A0A434AC11_9FLAO</name>
<protein>
    <submittedName>
        <fullName evidence="1">Uncharacterized protein</fullName>
    </submittedName>
</protein>